<evidence type="ECO:0000256" key="4">
    <source>
        <dbReference type="HAMAP-Rule" id="MF_00695"/>
    </source>
</evidence>
<dbReference type="PANTHER" id="PTHR38100">
    <property type="entry name" value="HIGH FREQUENCY LYSOGENIZATION PROTEIN HFLD"/>
    <property type="match status" value="1"/>
</dbReference>
<name>A0A2S4HEW8_9GAMM</name>
<evidence type="ECO:0000256" key="2">
    <source>
        <dbReference type="ARBA" id="ARBA00022490"/>
    </source>
</evidence>
<keyword evidence="1 4" id="KW-1003">Cell membrane</keyword>
<dbReference type="HAMAP" id="MF_00695">
    <property type="entry name" value="HflD_protein"/>
    <property type="match status" value="1"/>
</dbReference>
<dbReference type="InterPro" id="IPR007451">
    <property type="entry name" value="HflD"/>
</dbReference>
<gene>
    <name evidence="4" type="primary">hflD</name>
    <name evidence="5" type="ORF">C0068_11985</name>
</gene>
<keyword evidence="2 4" id="KW-0963">Cytoplasm</keyword>
<dbReference type="InterPro" id="IPR035932">
    <property type="entry name" value="HflD-like_sf"/>
</dbReference>
<dbReference type="AlphaFoldDB" id="A0A2S4HEW8"/>
<comment type="subcellular location">
    <subcellularLocation>
        <location evidence="4">Cytoplasm</location>
    </subcellularLocation>
    <subcellularLocation>
        <location evidence="4">Cell membrane</location>
        <topology evidence="4">Peripheral membrane protein</topology>
        <orientation evidence="4">Cytoplasmic side</orientation>
    </subcellularLocation>
</comment>
<evidence type="ECO:0000313" key="5">
    <source>
        <dbReference type="EMBL" id="POP52532.1"/>
    </source>
</evidence>
<dbReference type="PANTHER" id="PTHR38100:SF1">
    <property type="entry name" value="HIGH FREQUENCY LYSOGENIZATION PROTEIN HFLD"/>
    <property type="match status" value="1"/>
</dbReference>
<evidence type="ECO:0000256" key="1">
    <source>
        <dbReference type="ARBA" id="ARBA00022475"/>
    </source>
</evidence>
<comment type="caution">
    <text evidence="5">The sequence shown here is derived from an EMBL/GenBank/DDBJ whole genome shotgun (WGS) entry which is preliminary data.</text>
</comment>
<dbReference type="NCBIfam" id="NF001246">
    <property type="entry name" value="PRK00218.1-2"/>
    <property type="match status" value="1"/>
</dbReference>
<dbReference type="RefSeq" id="WP_103684714.1">
    <property type="nucleotide sequence ID" value="NZ_PQGG01000028.1"/>
</dbReference>
<sequence length="221" mass="24663">MSDTRQAMQTDKNVPLRQQTLALAAIVQAAVLVDQIARTGQGEPQAIEATIDSVFAFSATTVEEAYGSIENLELGVRGLRDLLSGNDYGERKNVMRYCLGILHLHKKLKNDADTSALLRNRLQHTAKQKELTSNDINSLSNSVSAIYQDTISKYNFRIQITGSAQELQNANNAARIRTLLLAAIRAGFLWHQAGGSRWKLVLQRNRIFTQTKQLLATEIRR</sequence>
<organism evidence="5 6">
    <name type="scientific">Zhongshania marina</name>
    <dbReference type="NCBI Taxonomy" id="2304603"/>
    <lineage>
        <taxon>Bacteria</taxon>
        <taxon>Pseudomonadati</taxon>
        <taxon>Pseudomonadota</taxon>
        <taxon>Gammaproteobacteria</taxon>
        <taxon>Cellvibrionales</taxon>
        <taxon>Spongiibacteraceae</taxon>
        <taxon>Zhongshania</taxon>
    </lineage>
</organism>
<evidence type="ECO:0000313" key="6">
    <source>
        <dbReference type="Proteomes" id="UP000237222"/>
    </source>
</evidence>
<reference evidence="5" key="1">
    <citation type="submission" date="2018-01" db="EMBL/GenBank/DDBJ databases">
        <authorList>
            <person name="Yu X.-D."/>
        </authorList>
    </citation>
    <scope>NUCLEOTIDE SEQUENCE</scope>
    <source>
        <strain evidence="5">ZX-21</strain>
    </source>
</reference>
<dbReference type="Gene3D" id="1.10.3890.10">
    <property type="entry name" value="HflD-like"/>
    <property type="match status" value="1"/>
</dbReference>
<accession>A0A2S4HEW8</accession>
<dbReference type="Proteomes" id="UP000237222">
    <property type="component" value="Unassembled WGS sequence"/>
</dbReference>
<dbReference type="GO" id="GO:0005737">
    <property type="term" value="C:cytoplasm"/>
    <property type="evidence" value="ECO:0007669"/>
    <property type="project" value="UniProtKB-SubCell"/>
</dbReference>
<dbReference type="OrthoDB" id="9788031at2"/>
<evidence type="ECO:0000256" key="3">
    <source>
        <dbReference type="ARBA" id="ARBA00023136"/>
    </source>
</evidence>
<comment type="similarity">
    <text evidence="4">Belongs to the HflD family.</text>
</comment>
<dbReference type="SUPFAM" id="SSF101322">
    <property type="entry name" value="YcfC-like"/>
    <property type="match status" value="1"/>
</dbReference>
<proteinExistence type="inferred from homology"/>
<dbReference type="Pfam" id="PF04356">
    <property type="entry name" value="DUF489"/>
    <property type="match status" value="1"/>
</dbReference>
<protein>
    <recommendedName>
        <fullName evidence="4">High frequency lysogenization protein HflD homolog</fullName>
    </recommendedName>
</protein>
<dbReference type="EMBL" id="PQGG01000028">
    <property type="protein sequence ID" value="POP52532.1"/>
    <property type="molecule type" value="Genomic_DNA"/>
</dbReference>
<keyword evidence="3 4" id="KW-0472">Membrane</keyword>
<dbReference type="GO" id="GO:0005886">
    <property type="term" value="C:plasma membrane"/>
    <property type="evidence" value="ECO:0007669"/>
    <property type="project" value="UniProtKB-SubCell"/>
</dbReference>